<gene>
    <name evidence="6" type="ORF">FHS29_005157</name>
</gene>
<dbReference type="InterPro" id="IPR050147">
    <property type="entry name" value="Ser/Thr_Dehydratase"/>
</dbReference>
<evidence type="ECO:0000313" key="6">
    <source>
        <dbReference type="EMBL" id="MBB5958549.1"/>
    </source>
</evidence>
<keyword evidence="6" id="KW-0808">Transferase</keyword>
<protein>
    <submittedName>
        <fullName evidence="6">Cysteate synthase</fullName>
        <ecNumber evidence="6">2.5.1.76</ecNumber>
    </submittedName>
</protein>
<sequence length="432" mass="46441">MSVSHPLDQHYLLNCRTCGRRQADDGLLLECPGQHETSLLRTEYRATALVPESAERGLYRYRNWLPIRRTLPDAGGTVTYRSTTGVGKHLGLTDLWIAFNGYWPERDARLSTATFKELEAYTVLGRLPASSAPLVISSAGNTAAAFAELCSKHRIDCVVVVPSTSLGKLRFAEPLDPCVCLIALDRADYTDAIVFGESIARQHRLQLEGGTKNVGRRDGLATVLYNAFEAMSGLPEFYFQGIGSGAGAIAVHEAAQRLSRAGRTGPTPRLMLCQNSDFSPVRAAWSPGAAPPATEDRKVVDGVYAAELTNRRPPYAVRGGLRDCLTESRGDVLVADAASARDAAGMFRDLEGIDIEPAAAVALACLRESVIRGLVPSSAKVLLNVTGGGRARRETEHELATARPDLRIDRADLGSAAVAEAVGKLIDAFARV</sequence>
<keyword evidence="3" id="KW-0663">Pyridoxal phosphate</keyword>
<keyword evidence="4" id="KW-0456">Lyase</keyword>
<dbReference type="Gene3D" id="3.40.50.1100">
    <property type="match status" value="2"/>
</dbReference>
<dbReference type="GO" id="GO:0009097">
    <property type="term" value="P:isoleucine biosynthetic process"/>
    <property type="evidence" value="ECO:0007669"/>
    <property type="project" value="TreeGrafter"/>
</dbReference>
<dbReference type="InterPro" id="IPR036052">
    <property type="entry name" value="TrpB-like_PALP_sf"/>
</dbReference>
<dbReference type="RefSeq" id="WP_184694589.1">
    <property type="nucleotide sequence ID" value="NZ_JACHJN010000008.1"/>
</dbReference>
<proteinExistence type="predicted"/>
<dbReference type="InterPro" id="IPR001926">
    <property type="entry name" value="TrpB-like_PALP"/>
</dbReference>
<dbReference type="SUPFAM" id="SSF53686">
    <property type="entry name" value="Tryptophan synthase beta subunit-like PLP-dependent enzymes"/>
    <property type="match status" value="1"/>
</dbReference>
<dbReference type="GO" id="GO:0019295">
    <property type="term" value="P:coenzyme M biosynthetic process"/>
    <property type="evidence" value="ECO:0007669"/>
    <property type="project" value="UniProtKB-KW"/>
</dbReference>
<keyword evidence="2" id="KW-0174">Coenzyme M biosynthesis</keyword>
<dbReference type="Pfam" id="PF00291">
    <property type="entry name" value="PALP"/>
    <property type="match status" value="1"/>
</dbReference>
<dbReference type="GO" id="GO:0006567">
    <property type="term" value="P:L-threonine catabolic process"/>
    <property type="evidence" value="ECO:0007669"/>
    <property type="project" value="TreeGrafter"/>
</dbReference>
<name>A0A841CMM6_9PSEU</name>
<dbReference type="EMBL" id="JACHJN010000008">
    <property type="protein sequence ID" value="MBB5958549.1"/>
    <property type="molecule type" value="Genomic_DNA"/>
</dbReference>
<comment type="cofactor">
    <cofactor evidence="1">
        <name>pyridoxal 5'-phosphate</name>
        <dbReference type="ChEBI" id="CHEBI:597326"/>
    </cofactor>
</comment>
<dbReference type="InterPro" id="IPR022401">
    <property type="entry name" value="Cysteate_synthase"/>
</dbReference>
<evidence type="ECO:0000256" key="2">
    <source>
        <dbReference type="ARBA" id="ARBA00022545"/>
    </source>
</evidence>
<evidence type="ECO:0000313" key="7">
    <source>
        <dbReference type="Proteomes" id="UP000547510"/>
    </source>
</evidence>
<reference evidence="6 7" key="1">
    <citation type="submission" date="2020-08" db="EMBL/GenBank/DDBJ databases">
        <title>Genomic Encyclopedia of Type Strains, Phase III (KMG-III): the genomes of soil and plant-associated and newly described type strains.</title>
        <authorList>
            <person name="Whitman W."/>
        </authorList>
    </citation>
    <scope>NUCLEOTIDE SEQUENCE [LARGE SCALE GENOMIC DNA]</scope>
    <source>
        <strain evidence="6 7">CECT 8640</strain>
    </source>
</reference>
<dbReference type="GO" id="GO:0006565">
    <property type="term" value="P:L-serine catabolic process"/>
    <property type="evidence" value="ECO:0007669"/>
    <property type="project" value="TreeGrafter"/>
</dbReference>
<dbReference type="Proteomes" id="UP000547510">
    <property type="component" value="Unassembled WGS sequence"/>
</dbReference>
<dbReference type="AlphaFoldDB" id="A0A841CMM6"/>
<dbReference type="NCBIfam" id="TIGR03844">
    <property type="entry name" value="cysteate_syn"/>
    <property type="match status" value="1"/>
</dbReference>
<organism evidence="6 7">
    <name type="scientific">Saccharothrix tamanrassetensis</name>
    <dbReference type="NCBI Taxonomy" id="1051531"/>
    <lineage>
        <taxon>Bacteria</taxon>
        <taxon>Bacillati</taxon>
        <taxon>Actinomycetota</taxon>
        <taxon>Actinomycetes</taxon>
        <taxon>Pseudonocardiales</taxon>
        <taxon>Pseudonocardiaceae</taxon>
        <taxon>Saccharothrix</taxon>
    </lineage>
</organism>
<comment type="caution">
    <text evidence="6">The sequence shown here is derived from an EMBL/GenBank/DDBJ whole genome shotgun (WGS) entry which is preliminary data.</text>
</comment>
<dbReference type="GO" id="GO:0004794">
    <property type="term" value="F:threonine deaminase activity"/>
    <property type="evidence" value="ECO:0007669"/>
    <property type="project" value="TreeGrafter"/>
</dbReference>
<evidence type="ECO:0000256" key="1">
    <source>
        <dbReference type="ARBA" id="ARBA00001933"/>
    </source>
</evidence>
<dbReference type="PANTHER" id="PTHR48078:SF6">
    <property type="entry name" value="L-THREONINE DEHYDRATASE CATABOLIC TDCB"/>
    <property type="match status" value="1"/>
</dbReference>
<accession>A0A841CMM6</accession>
<evidence type="ECO:0000256" key="3">
    <source>
        <dbReference type="ARBA" id="ARBA00022898"/>
    </source>
</evidence>
<dbReference type="EC" id="2.5.1.76" evidence="6"/>
<evidence type="ECO:0000256" key="4">
    <source>
        <dbReference type="ARBA" id="ARBA00023239"/>
    </source>
</evidence>
<dbReference type="PANTHER" id="PTHR48078">
    <property type="entry name" value="THREONINE DEHYDRATASE, MITOCHONDRIAL-RELATED"/>
    <property type="match status" value="1"/>
</dbReference>
<evidence type="ECO:0000259" key="5">
    <source>
        <dbReference type="Pfam" id="PF00291"/>
    </source>
</evidence>
<keyword evidence="7" id="KW-1185">Reference proteome</keyword>
<dbReference type="GO" id="GO:0044686">
    <property type="term" value="F:cysteate synthase activity"/>
    <property type="evidence" value="ECO:0007669"/>
    <property type="project" value="UniProtKB-EC"/>
</dbReference>
<feature type="domain" description="Tryptophan synthase beta chain-like PALP" evidence="5">
    <location>
        <begin position="103"/>
        <end position="387"/>
    </location>
</feature>
<dbReference type="GO" id="GO:0003941">
    <property type="term" value="F:L-serine ammonia-lyase activity"/>
    <property type="evidence" value="ECO:0007669"/>
    <property type="project" value="TreeGrafter"/>
</dbReference>